<gene>
    <name evidence="1" type="ordered locus">Minf_1663</name>
</gene>
<dbReference type="STRING" id="481448.Minf_1663"/>
<protein>
    <submittedName>
        <fullName evidence="1">Uncharacterized protein</fullName>
    </submittedName>
</protein>
<evidence type="ECO:0000313" key="2">
    <source>
        <dbReference type="Proteomes" id="UP000009149"/>
    </source>
</evidence>
<organism evidence="1 2">
    <name type="scientific">Methylacidiphilum infernorum (isolate V4)</name>
    <name type="common">Methylokorus infernorum (strain V4)</name>
    <dbReference type="NCBI Taxonomy" id="481448"/>
    <lineage>
        <taxon>Bacteria</taxon>
        <taxon>Pseudomonadati</taxon>
        <taxon>Verrucomicrobiota</taxon>
        <taxon>Methylacidiphilae</taxon>
        <taxon>Methylacidiphilales</taxon>
        <taxon>Methylacidiphilaceae</taxon>
        <taxon>Methylacidiphilum (ex Ratnadevi et al. 2023)</taxon>
    </lineage>
</organism>
<dbReference type="HOGENOM" id="CLU_3397394_0_0_0"/>
<dbReference type="AlphaFoldDB" id="B3DWQ4"/>
<proteinExistence type="predicted"/>
<dbReference type="KEGG" id="min:Minf_1663"/>
<sequence>MNKRKGFFFELIVKGGGRGLTLDGHGKFALA</sequence>
<accession>B3DWQ4</accession>
<name>B3DWQ4_METI4</name>
<reference evidence="1 2" key="1">
    <citation type="journal article" date="2008" name="Biol. Direct">
        <title>Complete genome sequence of the extremely acidophilic methanotroph isolate V4, Methylacidiphilum infernorum, a representative of the bacterial phylum Verrucomicrobia.</title>
        <authorList>
            <person name="Hou S."/>
            <person name="Makarova K.S."/>
            <person name="Saw J.H."/>
            <person name="Senin P."/>
            <person name="Ly B.V."/>
            <person name="Zhou Z."/>
            <person name="Ren Y."/>
            <person name="Wang J."/>
            <person name="Galperin M.Y."/>
            <person name="Omelchenko M.V."/>
            <person name="Wolf Y.I."/>
            <person name="Yutin N."/>
            <person name="Koonin E.V."/>
            <person name="Stott M.B."/>
            <person name="Mountain B.W."/>
            <person name="Crowe M.A."/>
            <person name="Smirnova A.V."/>
            <person name="Dunfield P.F."/>
            <person name="Feng L."/>
            <person name="Wang L."/>
            <person name="Alam M."/>
        </authorList>
    </citation>
    <scope>NUCLEOTIDE SEQUENCE [LARGE SCALE GENOMIC DNA]</scope>
    <source>
        <strain evidence="2">Isolate V4</strain>
    </source>
</reference>
<evidence type="ECO:0000313" key="1">
    <source>
        <dbReference type="EMBL" id="ACD83717.1"/>
    </source>
</evidence>
<dbReference type="EMBL" id="CP000975">
    <property type="protein sequence ID" value="ACD83717.1"/>
    <property type="molecule type" value="Genomic_DNA"/>
</dbReference>
<dbReference type="Proteomes" id="UP000009149">
    <property type="component" value="Chromosome"/>
</dbReference>